<gene>
    <name evidence="7" type="primary">20202587</name>
    <name evidence="6" type="ORF">HELRODRAFT_169001</name>
</gene>
<dbReference type="PANTHER" id="PTHR45783:SF3">
    <property type="entry name" value="KINESIN LIGHT CHAIN"/>
    <property type="match status" value="1"/>
</dbReference>
<dbReference type="EnsemblMetazoa" id="HelroT169001">
    <property type="protein sequence ID" value="HelroP169001"/>
    <property type="gene ID" value="HelroG169001"/>
</dbReference>
<dbReference type="EMBL" id="KB096023">
    <property type="protein sequence ID" value="ESO09064.1"/>
    <property type="molecule type" value="Genomic_DNA"/>
</dbReference>
<evidence type="ECO:0000313" key="7">
    <source>
        <dbReference type="EnsemblMetazoa" id="HelroP169001"/>
    </source>
</evidence>
<accession>T1F187</accession>
<evidence type="ECO:0000256" key="3">
    <source>
        <dbReference type="ARBA" id="ARBA00022737"/>
    </source>
</evidence>
<reference evidence="8" key="1">
    <citation type="submission" date="2012-12" db="EMBL/GenBank/DDBJ databases">
        <authorList>
            <person name="Hellsten U."/>
            <person name="Grimwood J."/>
            <person name="Chapman J.A."/>
            <person name="Shapiro H."/>
            <person name="Aerts A."/>
            <person name="Otillar R.P."/>
            <person name="Terry A.Y."/>
            <person name="Boore J.L."/>
            <person name="Simakov O."/>
            <person name="Marletaz F."/>
            <person name="Cho S.-J."/>
            <person name="Edsinger-Gonzales E."/>
            <person name="Havlak P."/>
            <person name="Kuo D.-H."/>
            <person name="Larsson T."/>
            <person name="Lv J."/>
            <person name="Arendt D."/>
            <person name="Savage R."/>
            <person name="Osoegawa K."/>
            <person name="de Jong P."/>
            <person name="Lindberg D.R."/>
            <person name="Seaver E.C."/>
            <person name="Weisblat D.A."/>
            <person name="Putnam N.H."/>
            <person name="Grigoriev I.V."/>
            <person name="Rokhsar D.S."/>
        </authorList>
    </citation>
    <scope>NUCLEOTIDE SEQUENCE</scope>
</reference>
<dbReference type="GO" id="GO:0005871">
    <property type="term" value="C:kinesin complex"/>
    <property type="evidence" value="ECO:0007669"/>
    <property type="project" value="InterPro"/>
</dbReference>
<keyword evidence="5" id="KW-0175">Coiled coil</keyword>
<evidence type="ECO:0000256" key="5">
    <source>
        <dbReference type="SAM" id="Coils"/>
    </source>
</evidence>
<name>T1F187_HELRO</name>
<dbReference type="InParanoid" id="T1F187"/>
<proteinExistence type="predicted"/>
<dbReference type="OrthoDB" id="6267177at2759"/>
<protein>
    <submittedName>
        <fullName evidence="6 7">Uncharacterized protein</fullName>
    </submittedName>
</protein>
<dbReference type="AlphaFoldDB" id="T1F187"/>
<dbReference type="STRING" id="6412.T1F187"/>
<evidence type="ECO:0000256" key="1">
    <source>
        <dbReference type="ARBA" id="ARBA00004496"/>
    </source>
</evidence>
<dbReference type="GeneID" id="20202587"/>
<dbReference type="Proteomes" id="UP000015101">
    <property type="component" value="Unassembled WGS sequence"/>
</dbReference>
<comment type="subcellular location">
    <subcellularLocation>
        <location evidence="1">Cytoplasm</location>
    </subcellularLocation>
</comment>
<reference evidence="7" key="3">
    <citation type="submission" date="2015-06" db="UniProtKB">
        <authorList>
            <consortium name="EnsemblMetazoa"/>
        </authorList>
    </citation>
    <scope>IDENTIFICATION</scope>
</reference>
<dbReference type="GO" id="GO:0005737">
    <property type="term" value="C:cytoplasm"/>
    <property type="evidence" value="ECO:0007669"/>
    <property type="project" value="UniProtKB-SubCell"/>
</dbReference>
<evidence type="ECO:0000256" key="2">
    <source>
        <dbReference type="ARBA" id="ARBA00022490"/>
    </source>
</evidence>
<keyword evidence="2" id="KW-0963">Cytoplasm</keyword>
<evidence type="ECO:0000313" key="6">
    <source>
        <dbReference type="EMBL" id="ESO09064.1"/>
    </source>
</evidence>
<reference evidence="6 8" key="2">
    <citation type="journal article" date="2013" name="Nature">
        <title>Insights into bilaterian evolution from three spiralian genomes.</title>
        <authorList>
            <person name="Simakov O."/>
            <person name="Marletaz F."/>
            <person name="Cho S.J."/>
            <person name="Edsinger-Gonzales E."/>
            <person name="Havlak P."/>
            <person name="Hellsten U."/>
            <person name="Kuo D.H."/>
            <person name="Larsson T."/>
            <person name="Lv J."/>
            <person name="Arendt D."/>
            <person name="Savage R."/>
            <person name="Osoegawa K."/>
            <person name="de Jong P."/>
            <person name="Grimwood J."/>
            <person name="Chapman J.A."/>
            <person name="Shapiro H."/>
            <person name="Aerts A."/>
            <person name="Otillar R.P."/>
            <person name="Terry A.Y."/>
            <person name="Boore J.L."/>
            <person name="Grigoriev I.V."/>
            <person name="Lindberg D.R."/>
            <person name="Seaver E.C."/>
            <person name="Weisblat D.A."/>
            <person name="Putnam N.H."/>
            <person name="Rokhsar D.S."/>
        </authorList>
    </citation>
    <scope>NUCLEOTIDE SEQUENCE</scope>
</reference>
<dbReference type="HOGENOM" id="CLU_125518_0_0_1"/>
<dbReference type="eggNOG" id="KOG1840">
    <property type="taxonomic scope" value="Eukaryota"/>
</dbReference>
<dbReference type="RefSeq" id="XP_009013086.1">
    <property type="nucleotide sequence ID" value="XM_009014838.1"/>
</dbReference>
<evidence type="ECO:0000256" key="4">
    <source>
        <dbReference type="ARBA" id="ARBA00022803"/>
    </source>
</evidence>
<sequence length="147" mass="16867">MEEVLKQIRAVAQGLESLQAEHAQILSGLNESLSLGQINGLVQEKIFLINKSNENIDLALGEARVIIALSNHLHYVESQKQKLRSQVQRLNDENAWLREELTEFQQRWQTCQERCAALEEEKAHLKFLVEVKKFDADLQTLSIELFG</sequence>
<dbReference type="OMA" id="PHEERHE"/>
<evidence type="ECO:0000313" key="8">
    <source>
        <dbReference type="Proteomes" id="UP000015101"/>
    </source>
</evidence>
<feature type="coiled-coil region" evidence="5">
    <location>
        <begin position="73"/>
        <end position="121"/>
    </location>
</feature>
<keyword evidence="8" id="KW-1185">Reference proteome</keyword>
<keyword evidence="4" id="KW-0802">TPR repeat</keyword>
<dbReference type="InterPro" id="IPR002151">
    <property type="entry name" value="Kinesin_light"/>
</dbReference>
<organism evidence="7 8">
    <name type="scientific">Helobdella robusta</name>
    <name type="common">Californian leech</name>
    <dbReference type="NCBI Taxonomy" id="6412"/>
    <lineage>
        <taxon>Eukaryota</taxon>
        <taxon>Metazoa</taxon>
        <taxon>Spiralia</taxon>
        <taxon>Lophotrochozoa</taxon>
        <taxon>Annelida</taxon>
        <taxon>Clitellata</taxon>
        <taxon>Hirudinea</taxon>
        <taxon>Rhynchobdellida</taxon>
        <taxon>Glossiphoniidae</taxon>
        <taxon>Helobdella</taxon>
    </lineage>
</organism>
<dbReference type="KEGG" id="hro:HELRODRAFT_169001"/>
<dbReference type="PANTHER" id="PTHR45783">
    <property type="entry name" value="KINESIN LIGHT CHAIN"/>
    <property type="match status" value="1"/>
</dbReference>
<dbReference type="EMBL" id="AMQM01003159">
    <property type="status" value="NOT_ANNOTATED_CDS"/>
    <property type="molecule type" value="Genomic_DNA"/>
</dbReference>
<dbReference type="CTD" id="20202587"/>
<keyword evidence="3" id="KW-0677">Repeat</keyword>